<dbReference type="AlphaFoldDB" id="A0AAV7M497"/>
<feature type="compositionally biased region" description="Basic and acidic residues" evidence="1">
    <location>
        <begin position="172"/>
        <end position="204"/>
    </location>
</feature>
<keyword evidence="3" id="KW-1185">Reference proteome</keyword>
<evidence type="ECO:0000313" key="3">
    <source>
        <dbReference type="Proteomes" id="UP001066276"/>
    </source>
</evidence>
<reference evidence="2" key="1">
    <citation type="journal article" date="2022" name="bioRxiv">
        <title>Sequencing and chromosome-scale assembly of the giantPleurodeles waltlgenome.</title>
        <authorList>
            <person name="Brown T."/>
            <person name="Elewa A."/>
            <person name="Iarovenko S."/>
            <person name="Subramanian E."/>
            <person name="Araus A.J."/>
            <person name="Petzold A."/>
            <person name="Susuki M."/>
            <person name="Suzuki K.-i.T."/>
            <person name="Hayashi T."/>
            <person name="Toyoda A."/>
            <person name="Oliveira C."/>
            <person name="Osipova E."/>
            <person name="Leigh N.D."/>
            <person name="Simon A."/>
            <person name="Yun M.H."/>
        </authorList>
    </citation>
    <scope>NUCLEOTIDE SEQUENCE</scope>
    <source>
        <strain evidence="2">20211129_DDA</strain>
        <tissue evidence="2">Liver</tissue>
    </source>
</reference>
<sequence>MNEVHRIAGSLEVRMNLAVMQENKPAFKGDWVEDWAKLKRSLLAKFSSTSNSTRQRQAFDPNKGRARQPWFIKALTTQKPQIVQQSRKLAKATFRGKHGKKLSLWAMKKTTGLEVGPSGATRRDSGDRKGDSDRAVLCHLLEQVHLLRSLSAKNQSGLEEGAVKNAKTSGTKGERDCAKPKEVEDFSLRTPNKEEDGNQPRKDVTTGLDVSQETGNEEWWTPPKDAGRPTRTESCGIPGDWEKGEEHY</sequence>
<gene>
    <name evidence="2" type="ORF">NDU88_003050</name>
</gene>
<dbReference type="EMBL" id="JANPWB010000014">
    <property type="protein sequence ID" value="KAJ1097934.1"/>
    <property type="molecule type" value="Genomic_DNA"/>
</dbReference>
<name>A0AAV7M497_PLEWA</name>
<accession>A0AAV7M497</accession>
<organism evidence="2 3">
    <name type="scientific">Pleurodeles waltl</name>
    <name type="common">Iberian ribbed newt</name>
    <dbReference type="NCBI Taxonomy" id="8319"/>
    <lineage>
        <taxon>Eukaryota</taxon>
        <taxon>Metazoa</taxon>
        <taxon>Chordata</taxon>
        <taxon>Craniata</taxon>
        <taxon>Vertebrata</taxon>
        <taxon>Euteleostomi</taxon>
        <taxon>Amphibia</taxon>
        <taxon>Batrachia</taxon>
        <taxon>Caudata</taxon>
        <taxon>Salamandroidea</taxon>
        <taxon>Salamandridae</taxon>
        <taxon>Pleurodelinae</taxon>
        <taxon>Pleurodeles</taxon>
    </lineage>
</organism>
<protein>
    <submittedName>
        <fullName evidence="2">Uncharacterized protein</fullName>
    </submittedName>
</protein>
<comment type="caution">
    <text evidence="2">The sequence shown here is derived from an EMBL/GenBank/DDBJ whole genome shotgun (WGS) entry which is preliminary data.</text>
</comment>
<dbReference type="Proteomes" id="UP001066276">
    <property type="component" value="Chromosome 10"/>
</dbReference>
<evidence type="ECO:0000256" key="1">
    <source>
        <dbReference type="SAM" id="MobiDB-lite"/>
    </source>
</evidence>
<evidence type="ECO:0000313" key="2">
    <source>
        <dbReference type="EMBL" id="KAJ1097934.1"/>
    </source>
</evidence>
<proteinExistence type="predicted"/>
<feature type="region of interest" description="Disordered" evidence="1">
    <location>
        <begin position="156"/>
        <end position="248"/>
    </location>
</feature>